<dbReference type="PANTHER" id="PTHR38133">
    <property type="entry name" value="SLR1429 PROTEIN"/>
    <property type="match status" value="1"/>
</dbReference>
<proteinExistence type="predicted"/>
<dbReference type="InterPro" id="IPR007527">
    <property type="entry name" value="Znf_SWIM"/>
</dbReference>
<dbReference type="EMBL" id="JABELX010000003">
    <property type="protein sequence ID" value="NNH70323.1"/>
    <property type="molecule type" value="Genomic_DNA"/>
</dbReference>
<keyword evidence="1" id="KW-0479">Metal-binding</keyword>
<keyword evidence="1" id="KW-0862">Zinc</keyword>
<keyword evidence="5" id="KW-1185">Reference proteome</keyword>
<keyword evidence="1" id="KW-0863">Zinc-finger</keyword>
<feature type="region of interest" description="Disordered" evidence="2">
    <location>
        <begin position="1"/>
        <end position="28"/>
    </location>
</feature>
<accession>A0A849BUN8</accession>
<dbReference type="Proteomes" id="UP000586827">
    <property type="component" value="Unassembled WGS sequence"/>
</dbReference>
<evidence type="ECO:0000256" key="2">
    <source>
        <dbReference type="SAM" id="MobiDB-lite"/>
    </source>
</evidence>
<evidence type="ECO:0000259" key="3">
    <source>
        <dbReference type="PROSITE" id="PS50966"/>
    </source>
</evidence>
<reference evidence="4 5" key="1">
    <citation type="submission" date="2020-05" db="EMBL/GenBank/DDBJ databases">
        <title>MicrobeNet Type strains.</title>
        <authorList>
            <person name="Nicholson A.C."/>
        </authorList>
    </citation>
    <scope>NUCLEOTIDE SEQUENCE [LARGE SCALE GENOMIC DNA]</scope>
    <source>
        <strain evidence="4 5">JCM 3224</strain>
    </source>
</reference>
<evidence type="ECO:0000313" key="5">
    <source>
        <dbReference type="Proteomes" id="UP000586827"/>
    </source>
</evidence>
<feature type="domain" description="SWIM-type" evidence="3">
    <location>
        <begin position="126"/>
        <end position="161"/>
    </location>
</feature>
<sequence>MSDDIDYSQFGKRRPVRGGVQPRSRRGAFGTTRWGRSFLEAIEKVADAGRLTRGRSYARSGQVINYHIEPGAVTAEVQGSQPRPFTAVLTIRQIRDDRLEELITLVRRTPGMLVEIAAGTLPRALAPLLLPTTVSELDFACSCPDLGWPCKHVAAVCYVVAERLDEQPRELLVLRGVDLDTLIGAVQRDSAPPDPVDLYGDETTLPELPTPDFHPAPEDLDPAVLRQVLRMTAEDEPTAEQGLHALRSLYRALPQRG</sequence>
<dbReference type="GO" id="GO:0008270">
    <property type="term" value="F:zinc ion binding"/>
    <property type="evidence" value="ECO:0007669"/>
    <property type="project" value="UniProtKB-KW"/>
</dbReference>
<gene>
    <name evidence="4" type="ORF">HLB23_10675</name>
</gene>
<dbReference type="RefSeq" id="WP_067528725.1">
    <property type="nucleotide sequence ID" value="NZ_JABELX010000003.1"/>
</dbReference>
<dbReference type="Pfam" id="PF04434">
    <property type="entry name" value="SWIM"/>
    <property type="match status" value="1"/>
</dbReference>
<evidence type="ECO:0000313" key="4">
    <source>
        <dbReference type="EMBL" id="NNH70323.1"/>
    </source>
</evidence>
<comment type="caution">
    <text evidence="4">The sequence shown here is derived from an EMBL/GenBank/DDBJ whole genome shotgun (WGS) entry which is preliminary data.</text>
</comment>
<name>A0A849BUN8_9NOCA</name>
<protein>
    <recommendedName>
        <fullName evidence="3">SWIM-type domain-containing protein</fullName>
    </recommendedName>
</protein>
<organism evidence="4 5">
    <name type="scientific">Nocardia uniformis</name>
    <dbReference type="NCBI Taxonomy" id="53432"/>
    <lineage>
        <taxon>Bacteria</taxon>
        <taxon>Bacillati</taxon>
        <taxon>Actinomycetota</taxon>
        <taxon>Actinomycetes</taxon>
        <taxon>Mycobacteriales</taxon>
        <taxon>Nocardiaceae</taxon>
        <taxon>Nocardia</taxon>
    </lineage>
</organism>
<dbReference type="PROSITE" id="PS50966">
    <property type="entry name" value="ZF_SWIM"/>
    <property type="match status" value="1"/>
</dbReference>
<evidence type="ECO:0000256" key="1">
    <source>
        <dbReference type="PROSITE-ProRule" id="PRU00325"/>
    </source>
</evidence>
<dbReference type="PANTHER" id="PTHR38133:SF1">
    <property type="entry name" value="SLR1429 PROTEIN"/>
    <property type="match status" value="1"/>
</dbReference>
<dbReference type="AlphaFoldDB" id="A0A849BUN8"/>